<dbReference type="InterPro" id="IPR016181">
    <property type="entry name" value="Acyl_CoA_acyltransferase"/>
</dbReference>
<dbReference type="Pfam" id="PF24553">
    <property type="entry name" value="Rv0428c_C"/>
    <property type="match status" value="1"/>
</dbReference>
<dbReference type="InterPro" id="IPR056935">
    <property type="entry name" value="Rv0428c-like_C"/>
</dbReference>
<dbReference type="PROSITE" id="PS51186">
    <property type="entry name" value="GNAT"/>
    <property type="match status" value="1"/>
</dbReference>
<dbReference type="AlphaFoldDB" id="A0A255YTF1"/>
<gene>
    <name evidence="2" type="ORF">CHU95_16845</name>
</gene>
<comment type="caution">
    <text evidence="2">The sequence shown here is derived from an EMBL/GenBank/DDBJ whole genome shotgun (WGS) entry which is preliminary data.</text>
</comment>
<protein>
    <recommendedName>
        <fullName evidence="1">N-acetyltransferase domain-containing protein</fullName>
    </recommendedName>
</protein>
<dbReference type="Proteomes" id="UP000216998">
    <property type="component" value="Unassembled WGS sequence"/>
</dbReference>
<dbReference type="SUPFAM" id="SSF55729">
    <property type="entry name" value="Acyl-CoA N-acyltransferases (Nat)"/>
    <property type="match status" value="1"/>
</dbReference>
<keyword evidence="3" id="KW-1185">Reference proteome</keyword>
<feature type="domain" description="N-acetyltransferase" evidence="1">
    <location>
        <begin position="123"/>
        <end position="265"/>
    </location>
</feature>
<dbReference type="InterPro" id="IPR000182">
    <property type="entry name" value="GNAT_dom"/>
</dbReference>
<evidence type="ECO:0000313" key="2">
    <source>
        <dbReference type="EMBL" id="OYQ32461.1"/>
    </source>
</evidence>
<evidence type="ECO:0000259" key="1">
    <source>
        <dbReference type="PROSITE" id="PS51186"/>
    </source>
</evidence>
<evidence type="ECO:0000313" key="3">
    <source>
        <dbReference type="Proteomes" id="UP000216998"/>
    </source>
</evidence>
<proteinExistence type="predicted"/>
<name>A0A255YTF1_9PROT</name>
<reference evidence="2 3" key="1">
    <citation type="submission" date="2017-07" db="EMBL/GenBank/DDBJ databases">
        <title>Niveispirillum cyanobacteriorum sp. nov., isolated from cyanobacterial aggregates in a eutrophic lake.</title>
        <authorList>
            <person name="Cai H."/>
        </authorList>
    </citation>
    <scope>NUCLEOTIDE SEQUENCE [LARGE SCALE GENOMIC DNA]</scope>
    <source>
        <strain evidence="3">TH1-14</strain>
    </source>
</reference>
<sequence length="265" mass="29485">MWIVHFGLKDCQFMLSPDQIDDIALLEDLSMTAWPAPRRILHRGWALYFAAGHTGRANSANAVVPLRAIDDATIDMVETEYRRQGLPPQFRLTPLSPPDLSVRLAGRGYHIASKSLVLCRSLDEIALGTPDAAVRVQDRLDQAWMAAYRRMVPVPEAEMPALLSILNAIAARPRFATLWQDGEPVAACLSVLDRGWAGFYKVACRPDRRGQGLPRRLMTDMLARAAREGAVGAYLQVGADNAPALALYRRLGFRHLYDYAYAKRG</sequence>
<accession>A0A255YTF1</accession>
<dbReference type="OrthoDB" id="9775595at2"/>
<dbReference type="GO" id="GO:0016747">
    <property type="term" value="F:acyltransferase activity, transferring groups other than amino-acyl groups"/>
    <property type="evidence" value="ECO:0007669"/>
    <property type="project" value="InterPro"/>
</dbReference>
<dbReference type="EMBL" id="NOXU01000031">
    <property type="protein sequence ID" value="OYQ32461.1"/>
    <property type="molecule type" value="Genomic_DNA"/>
</dbReference>
<dbReference type="CDD" id="cd04301">
    <property type="entry name" value="NAT_SF"/>
    <property type="match status" value="1"/>
</dbReference>
<dbReference type="Gene3D" id="3.40.630.30">
    <property type="match status" value="1"/>
</dbReference>
<organism evidence="2 3">
    <name type="scientific">Niveispirillum lacus</name>
    <dbReference type="NCBI Taxonomy" id="1981099"/>
    <lineage>
        <taxon>Bacteria</taxon>
        <taxon>Pseudomonadati</taxon>
        <taxon>Pseudomonadota</taxon>
        <taxon>Alphaproteobacteria</taxon>
        <taxon>Rhodospirillales</taxon>
        <taxon>Azospirillaceae</taxon>
        <taxon>Niveispirillum</taxon>
    </lineage>
</organism>